<dbReference type="PANTHER" id="PTHR24253">
    <property type="entry name" value="TRANSMEMBRANE PROTEASE SERINE"/>
    <property type="match status" value="1"/>
</dbReference>
<feature type="signal peptide" evidence="5">
    <location>
        <begin position="1"/>
        <end position="19"/>
    </location>
</feature>
<dbReference type="InterPro" id="IPR043504">
    <property type="entry name" value="Peptidase_S1_PA_chymotrypsin"/>
</dbReference>
<dbReference type="InterPro" id="IPR001314">
    <property type="entry name" value="Peptidase_S1A"/>
</dbReference>
<dbReference type="SMART" id="SM00020">
    <property type="entry name" value="Tryp_SPc"/>
    <property type="match status" value="1"/>
</dbReference>
<name>A0A8T2IKP1_9PIPI</name>
<keyword evidence="3" id="KW-0378">Hydrolase</keyword>
<accession>A0A8T2IKP1</accession>
<dbReference type="GO" id="GO:0006508">
    <property type="term" value="P:proteolysis"/>
    <property type="evidence" value="ECO:0007669"/>
    <property type="project" value="UniProtKB-KW"/>
</dbReference>
<evidence type="ECO:0000259" key="6">
    <source>
        <dbReference type="PROSITE" id="PS50240"/>
    </source>
</evidence>
<dbReference type="PROSITE" id="PS50240">
    <property type="entry name" value="TRYPSIN_DOM"/>
    <property type="match status" value="1"/>
</dbReference>
<dbReference type="FunFam" id="2.40.10.10:FF:000024">
    <property type="entry name" value="Serine protease 53"/>
    <property type="match status" value="1"/>
</dbReference>
<evidence type="ECO:0000256" key="1">
    <source>
        <dbReference type="ARBA" id="ARBA00022670"/>
    </source>
</evidence>
<keyword evidence="4" id="KW-1015">Disulfide bond</keyword>
<protein>
    <recommendedName>
        <fullName evidence="6">Peptidase S1 domain-containing protein</fullName>
    </recommendedName>
</protein>
<evidence type="ECO:0000256" key="4">
    <source>
        <dbReference type="ARBA" id="ARBA00023157"/>
    </source>
</evidence>
<dbReference type="GO" id="GO:0004252">
    <property type="term" value="F:serine-type endopeptidase activity"/>
    <property type="evidence" value="ECO:0007669"/>
    <property type="project" value="InterPro"/>
</dbReference>
<dbReference type="CDD" id="cd00190">
    <property type="entry name" value="Tryp_SPc"/>
    <property type="match status" value="1"/>
</dbReference>
<dbReference type="InterPro" id="IPR001254">
    <property type="entry name" value="Trypsin_dom"/>
</dbReference>
<dbReference type="PROSITE" id="PS00134">
    <property type="entry name" value="TRYPSIN_HIS"/>
    <property type="match status" value="1"/>
</dbReference>
<evidence type="ECO:0000313" key="8">
    <source>
        <dbReference type="Proteomes" id="UP000812440"/>
    </source>
</evidence>
<dbReference type="InterPro" id="IPR009003">
    <property type="entry name" value="Peptidase_S1_PA"/>
</dbReference>
<evidence type="ECO:0000256" key="5">
    <source>
        <dbReference type="SAM" id="SignalP"/>
    </source>
</evidence>
<dbReference type="InterPro" id="IPR018114">
    <property type="entry name" value="TRYPSIN_HIS"/>
</dbReference>
<dbReference type="PRINTS" id="PR00722">
    <property type="entry name" value="CHYMOTRYPSIN"/>
</dbReference>
<feature type="domain" description="Peptidase S1" evidence="6">
    <location>
        <begin position="27"/>
        <end position="246"/>
    </location>
</feature>
<evidence type="ECO:0000256" key="2">
    <source>
        <dbReference type="ARBA" id="ARBA00022729"/>
    </source>
</evidence>
<reference evidence="7" key="1">
    <citation type="thesis" date="2020" institute="ProQuest LLC" country="789 East Eisenhower Parkway, Ann Arbor, MI, USA">
        <title>Comparative Genomics and Chromosome Evolution.</title>
        <authorList>
            <person name="Mudd A.B."/>
        </authorList>
    </citation>
    <scope>NUCLEOTIDE SEQUENCE</scope>
    <source>
        <strain evidence="7">Female2</strain>
        <tissue evidence="7">Blood</tissue>
    </source>
</reference>
<evidence type="ECO:0000313" key="7">
    <source>
        <dbReference type="EMBL" id="KAG8430716.1"/>
    </source>
</evidence>
<sequence length="286" mass="31503">MGQLPIYTLTFLFLVAGCGRPVIPNRIVGGQDAVQGEWPWQISLRRNNLHICGGSLIDNQWVVTAAHCFLKPYTVAEFTVNLGGYKLAEPSGVMMTLSDIFIHPSFSVIGSSGDIALLQLSNPVQYTNYIMPVCIPTPDVVFPSGLNCIVTGWGSIRQSVSLPFPQTLQKVEIPIMDHTKCNDLYNTANLPPQNYIKWDMICAGYEKGEKDACQQWDSWILAGVVSWGIGCASQTGPAFTPRISAYPHGSRVSFHRFQLTKNTIHLNCTTMCSTCQVTNNTLLGKE</sequence>
<dbReference type="SUPFAM" id="SSF50494">
    <property type="entry name" value="Trypsin-like serine proteases"/>
    <property type="match status" value="1"/>
</dbReference>
<gene>
    <name evidence="7" type="ORF">GDO86_020087</name>
</gene>
<comment type="caution">
    <text evidence="7">The sequence shown here is derived from an EMBL/GenBank/DDBJ whole genome shotgun (WGS) entry which is preliminary data.</text>
</comment>
<dbReference type="Gene3D" id="2.40.10.10">
    <property type="entry name" value="Trypsin-like serine proteases"/>
    <property type="match status" value="2"/>
</dbReference>
<organism evidence="7 8">
    <name type="scientific">Hymenochirus boettgeri</name>
    <name type="common">Congo dwarf clawed frog</name>
    <dbReference type="NCBI Taxonomy" id="247094"/>
    <lineage>
        <taxon>Eukaryota</taxon>
        <taxon>Metazoa</taxon>
        <taxon>Chordata</taxon>
        <taxon>Craniata</taxon>
        <taxon>Vertebrata</taxon>
        <taxon>Euteleostomi</taxon>
        <taxon>Amphibia</taxon>
        <taxon>Batrachia</taxon>
        <taxon>Anura</taxon>
        <taxon>Pipoidea</taxon>
        <taxon>Pipidae</taxon>
        <taxon>Pipinae</taxon>
        <taxon>Hymenochirus</taxon>
    </lineage>
</organism>
<dbReference type="AlphaFoldDB" id="A0A8T2IKP1"/>
<dbReference type="EMBL" id="JAACNH010000681">
    <property type="protein sequence ID" value="KAG8430716.1"/>
    <property type="molecule type" value="Genomic_DNA"/>
</dbReference>
<keyword evidence="1" id="KW-0645">Protease</keyword>
<keyword evidence="2 5" id="KW-0732">Signal</keyword>
<keyword evidence="8" id="KW-1185">Reference proteome</keyword>
<proteinExistence type="predicted"/>
<dbReference type="Pfam" id="PF00089">
    <property type="entry name" value="Trypsin"/>
    <property type="match status" value="1"/>
</dbReference>
<evidence type="ECO:0000256" key="3">
    <source>
        <dbReference type="ARBA" id="ARBA00022801"/>
    </source>
</evidence>
<dbReference type="OrthoDB" id="10002959at2759"/>
<feature type="chain" id="PRO_5035884078" description="Peptidase S1 domain-containing protein" evidence="5">
    <location>
        <begin position="20"/>
        <end position="286"/>
    </location>
</feature>
<dbReference type="Proteomes" id="UP000812440">
    <property type="component" value="Unassembled WGS sequence"/>
</dbReference>
<dbReference type="PANTHER" id="PTHR24253:SF165">
    <property type="entry name" value="SERINE PROTEASE 27"/>
    <property type="match status" value="1"/>
</dbReference>